<dbReference type="EMBL" id="ACCL02000023">
    <property type="protein sequence ID" value="EET58997.1"/>
    <property type="molecule type" value="Genomic_DNA"/>
</dbReference>
<organism evidence="3 4">
    <name type="scientific">Marvinbryantia formatexigens DSM 14469</name>
    <dbReference type="NCBI Taxonomy" id="478749"/>
    <lineage>
        <taxon>Bacteria</taxon>
        <taxon>Bacillati</taxon>
        <taxon>Bacillota</taxon>
        <taxon>Clostridia</taxon>
        <taxon>Lachnospirales</taxon>
        <taxon>Lachnospiraceae</taxon>
        <taxon>Marvinbryantia</taxon>
    </lineage>
</organism>
<dbReference type="InterPro" id="IPR001424">
    <property type="entry name" value="SOD_Cu_Zn_dom"/>
</dbReference>
<evidence type="ECO:0000313" key="3">
    <source>
        <dbReference type="EMBL" id="EET58997.1"/>
    </source>
</evidence>
<evidence type="ECO:0000313" key="4">
    <source>
        <dbReference type="Proteomes" id="UP000005561"/>
    </source>
</evidence>
<protein>
    <submittedName>
        <fullName evidence="3">Copper/zinc superoxide dismutase</fullName>
    </submittedName>
</protein>
<name>C6LKB7_9FIRM</name>
<dbReference type="eggNOG" id="COG2032">
    <property type="taxonomic scope" value="Bacteria"/>
</dbReference>
<dbReference type="AlphaFoldDB" id="C6LKB7"/>
<feature type="domain" description="Superoxide dismutase copper/zinc binding" evidence="2">
    <location>
        <begin position="62"/>
        <end position="176"/>
    </location>
</feature>
<comment type="caution">
    <text evidence="3">The sequence shown here is derived from an EMBL/GenBank/DDBJ whole genome shotgun (WGS) entry which is preliminary data.</text>
</comment>
<comment type="similarity">
    <text evidence="1">Belongs to the Cu-Zn superoxide dismutase family.</text>
</comment>
<accession>C6LKB7</accession>
<evidence type="ECO:0000259" key="2">
    <source>
        <dbReference type="Pfam" id="PF00080"/>
    </source>
</evidence>
<dbReference type="SUPFAM" id="SSF49329">
    <property type="entry name" value="Cu,Zn superoxide dismutase-like"/>
    <property type="match status" value="1"/>
</dbReference>
<dbReference type="RefSeq" id="WP_006863865.1">
    <property type="nucleotide sequence ID" value="NZ_ACCL02000023.1"/>
</dbReference>
<dbReference type="GO" id="GO:0006801">
    <property type="term" value="P:superoxide metabolic process"/>
    <property type="evidence" value="ECO:0007669"/>
    <property type="project" value="InterPro"/>
</dbReference>
<evidence type="ECO:0000256" key="1">
    <source>
        <dbReference type="ARBA" id="ARBA00010457"/>
    </source>
</evidence>
<keyword evidence="4" id="KW-1185">Reference proteome</keyword>
<sequence length="179" mass="18820">MSGKMAGILSCDNFSGISGNMEMLLHMIQNGKPEAYALVYGKARMDCICGNVLLYPLWGGTLVAAEIAGLPAKEGACGGSFLGFHIHGGEACSGTADDAFADADGHFNPAGCEHPFHAGDFPPLLENHGYALSVFYTDRFTPEEVVGRTVIIHAMADDFRTQPSGNSGMKIACGKIMSA</sequence>
<dbReference type="Proteomes" id="UP000005561">
    <property type="component" value="Unassembled WGS sequence"/>
</dbReference>
<dbReference type="Gene3D" id="2.60.40.200">
    <property type="entry name" value="Superoxide dismutase, copper/zinc binding domain"/>
    <property type="match status" value="1"/>
</dbReference>
<dbReference type="InterPro" id="IPR036423">
    <property type="entry name" value="SOD-like_Cu/Zn_dom_sf"/>
</dbReference>
<reference evidence="3" key="1">
    <citation type="submission" date="2009-07" db="EMBL/GenBank/DDBJ databases">
        <authorList>
            <person name="Weinstock G."/>
            <person name="Sodergren E."/>
            <person name="Clifton S."/>
            <person name="Fulton L."/>
            <person name="Fulton B."/>
            <person name="Courtney L."/>
            <person name="Fronick C."/>
            <person name="Harrison M."/>
            <person name="Strong C."/>
            <person name="Farmer C."/>
            <person name="Delahaunty K."/>
            <person name="Markovic C."/>
            <person name="Hall O."/>
            <person name="Minx P."/>
            <person name="Tomlinson C."/>
            <person name="Mitreva M."/>
            <person name="Nelson J."/>
            <person name="Hou S."/>
            <person name="Wollam A."/>
            <person name="Pepin K.H."/>
            <person name="Johnson M."/>
            <person name="Bhonagiri V."/>
            <person name="Nash W.E."/>
            <person name="Warren W."/>
            <person name="Chinwalla A."/>
            <person name="Mardis E.R."/>
            <person name="Wilson R.K."/>
        </authorList>
    </citation>
    <scope>NUCLEOTIDE SEQUENCE [LARGE SCALE GENOMIC DNA]</scope>
    <source>
        <strain evidence="3">DSM 14469</strain>
    </source>
</reference>
<dbReference type="STRING" id="168384.SAMN05660368_03691"/>
<dbReference type="InterPro" id="IPR024134">
    <property type="entry name" value="SOD_Cu/Zn_/chaperone"/>
</dbReference>
<proteinExistence type="inferred from homology"/>
<dbReference type="Pfam" id="PF00080">
    <property type="entry name" value="Sod_Cu"/>
    <property type="match status" value="1"/>
</dbReference>
<dbReference type="PANTHER" id="PTHR10003">
    <property type="entry name" value="SUPEROXIDE DISMUTASE CU-ZN -RELATED"/>
    <property type="match status" value="1"/>
</dbReference>
<dbReference type="GO" id="GO:0005507">
    <property type="term" value="F:copper ion binding"/>
    <property type="evidence" value="ECO:0007669"/>
    <property type="project" value="InterPro"/>
</dbReference>
<gene>
    <name evidence="3" type="primary">sodC</name>
    <name evidence="3" type="ORF">BRYFOR_09103</name>
</gene>